<keyword evidence="4" id="KW-0997">Cell inner membrane</keyword>
<feature type="domain" description="Prepilin type IV endopeptidase peptidase" evidence="11">
    <location>
        <begin position="104"/>
        <end position="206"/>
    </location>
</feature>
<dbReference type="Gene3D" id="1.20.120.1220">
    <property type="match status" value="1"/>
</dbReference>
<dbReference type="Pfam" id="PF01478">
    <property type="entry name" value="Peptidase_A24"/>
    <property type="match status" value="1"/>
</dbReference>
<comment type="similarity">
    <text evidence="2 8">Belongs to the peptidase A24 family.</text>
</comment>
<keyword evidence="14" id="KW-1185">Reference proteome</keyword>
<dbReference type="Proteomes" id="UP000242497">
    <property type="component" value="Unassembled WGS sequence"/>
</dbReference>
<dbReference type="InterPro" id="IPR010627">
    <property type="entry name" value="Prepilin_pept_A24_N"/>
</dbReference>
<dbReference type="InterPro" id="IPR050882">
    <property type="entry name" value="Prepilin_peptidase/N-MTase"/>
</dbReference>
<dbReference type="EC" id="2.1.1.-" evidence="9"/>
<evidence type="ECO:0000256" key="6">
    <source>
        <dbReference type="ARBA" id="ARBA00022989"/>
    </source>
</evidence>
<keyword evidence="6 10" id="KW-1133">Transmembrane helix</keyword>
<dbReference type="Pfam" id="PF06750">
    <property type="entry name" value="A24_N_bact"/>
    <property type="match status" value="1"/>
</dbReference>
<evidence type="ECO:0000256" key="3">
    <source>
        <dbReference type="ARBA" id="ARBA00022475"/>
    </source>
</evidence>
<dbReference type="EMBL" id="FRAE01000015">
    <property type="protein sequence ID" value="SHJ82680.1"/>
    <property type="molecule type" value="Genomic_DNA"/>
</dbReference>
<protein>
    <recommendedName>
        <fullName evidence="9">Prepilin leader peptidase/N-methyltransferase</fullName>
        <ecNumber evidence="9">2.1.1.-</ecNumber>
        <ecNumber evidence="9">3.4.23.43</ecNumber>
    </recommendedName>
</protein>
<evidence type="ECO:0000256" key="9">
    <source>
        <dbReference type="RuleBase" id="RU003794"/>
    </source>
</evidence>
<evidence type="ECO:0000256" key="5">
    <source>
        <dbReference type="ARBA" id="ARBA00022692"/>
    </source>
</evidence>
<evidence type="ECO:0000256" key="2">
    <source>
        <dbReference type="ARBA" id="ARBA00005801"/>
    </source>
</evidence>
<keyword evidence="7 10" id="KW-0472">Membrane</keyword>
<keyword evidence="9" id="KW-0489">Methyltransferase</keyword>
<reference evidence="14" key="1">
    <citation type="submission" date="2016-11" db="EMBL/GenBank/DDBJ databases">
        <authorList>
            <person name="Varghese N."/>
            <person name="Submissions S."/>
        </authorList>
    </citation>
    <scope>NUCLEOTIDE SEQUENCE [LARGE SCALE GENOMIC DNA]</scope>
    <source>
        <strain evidence="14">DSM 15518</strain>
    </source>
</reference>
<sequence>MRKIISLIFTLGLLTGSFLNVCIYRIPREESIAYPPSHCPKCNNNLKPIDLIPVLSFLWTRGKCRYCSSKISIKYPLVEILNAVIYLTLYLKFSLSILFIKYSILLSILIVVSFIDLKHQIIPDKIIIFGLIYSFILNILYNFKVNMLNGTIGLVIGGGIFLIIALVTNAMGGGDIKLMGMLGFILGYKSIILTTLLSFIIGAVVSLILIALKIKSRKDFIPFGPFIAMASLITIYYGSEIINWYLTKVII</sequence>
<feature type="transmembrane region" description="Helical" evidence="10">
    <location>
        <begin position="220"/>
        <end position="238"/>
    </location>
</feature>
<evidence type="ECO:0000256" key="7">
    <source>
        <dbReference type="ARBA" id="ARBA00023136"/>
    </source>
</evidence>
<organism evidence="13 14">
    <name type="scientific">Tepidibacter formicigenes DSM 15518</name>
    <dbReference type="NCBI Taxonomy" id="1123349"/>
    <lineage>
        <taxon>Bacteria</taxon>
        <taxon>Bacillati</taxon>
        <taxon>Bacillota</taxon>
        <taxon>Clostridia</taxon>
        <taxon>Peptostreptococcales</taxon>
        <taxon>Peptostreptococcaceae</taxon>
        <taxon>Tepidibacter</taxon>
    </lineage>
</organism>
<feature type="transmembrane region" description="Helical" evidence="10">
    <location>
        <begin position="191"/>
        <end position="214"/>
    </location>
</feature>
<evidence type="ECO:0000256" key="1">
    <source>
        <dbReference type="ARBA" id="ARBA00004429"/>
    </source>
</evidence>
<feature type="transmembrane region" description="Helical" evidence="10">
    <location>
        <begin position="93"/>
        <end position="114"/>
    </location>
</feature>
<accession>A0A1M6MH80</accession>
<keyword evidence="5 9" id="KW-0812">Transmembrane</keyword>
<dbReference type="AlphaFoldDB" id="A0A1M6MH80"/>
<feature type="transmembrane region" description="Helical" evidence="10">
    <location>
        <begin position="126"/>
        <end position="143"/>
    </location>
</feature>
<dbReference type="STRING" id="1123349.SAMN02744037_00938"/>
<keyword evidence="9" id="KW-0645">Protease</keyword>
<evidence type="ECO:0000256" key="8">
    <source>
        <dbReference type="RuleBase" id="RU003793"/>
    </source>
</evidence>
<proteinExistence type="inferred from homology"/>
<dbReference type="InterPro" id="IPR000045">
    <property type="entry name" value="Prepilin_IV_endopep_pep"/>
</dbReference>
<evidence type="ECO:0000259" key="11">
    <source>
        <dbReference type="Pfam" id="PF01478"/>
    </source>
</evidence>
<feature type="domain" description="Prepilin peptidase A24 N-terminal" evidence="12">
    <location>
        <begin position="11"/>
        <end position="93"/>
    </location>
</feature>
<dbReference type="InterPro" id="IPR014032">
    <property type="entry name" value="Peptidase_A24A_bac"/>
</dbReference>
<comment type="catalytic activity">
    <reaction evidence="9">
        <text>Typically cleaves a -Gly-|-Phe- bond to release an N-terminal, basic peptide of 5-8 residues from type IV prepilin, and then N-methylates the new N-terminal amino group, the methyl donor being S-adenosyl-L-methionine.</text>
        <dbReference type="EC" id="3.4.23.43"/>
    </reaction>
</comment>
<comment type="function">
    <text evidence="9">Plays an essential role in type IV pili and type II pseudopili formation by proteolytically removing the leader sequence from substrate proteins and subsequently monomethylating the alpha-amino group of the newly exposed N-terminal phenylalanine.</text>
</comment>
<comment type="subcellular location">
    <subcellularLocation>
        <location evidence="1">Cell inner membrane</location>
        <topology evidence="1">Multi-pass membrane protein</topology>
    </subcellularLocation>
    <subcellularLocation>
        <location evidence="9">Cell membrane</location>
        <topology evidence="9">Multi-pass membrane protein</topology>
    </subcellularLocation>
</comment>
<keyword evidence="9" id="KW-0378">Hydrolase</keyword>
<dbReference type="GO" id="GO:0032259">
    <property type="term" value="P:methylation"/>
    <property type="evidence" value="ECO:0007669"/>
    <property type="project" value="UniProtKB-KW"/>
</dbReference>
<evidence type="ECO:0000259" key="12">
    <source>
        <dbReference type="Pfam" id="PF06750"/>
    </source>
</evidence>
<dbReference type="GO" id="GO:0004190">
    <property type="term" value="F:aspartic-type endopeptidase activity"/>
    <property type="evidence" value="ECO:0007669"/>
    <property type="project" value="UniProtKB-EC"/>
</dbReference>
<dbReference type="PANTHER" id="PTHR30487">
    <property type="entry name" value="TYPE 4 PREPILIN-LIKE PROTEINS LEADER PEPTIDE-PROCESSING ENZYME"/>
    <property type="match status" value="1"/>
</dbReference>
<evidence type="ECO:0000256" key="4">
    <source>
        <dbReference type="ARBA" id="ARBA00022519"/>
    </source>
</evidence>
<feature type="transmembrane region" description="Helical" evidence="10">
    <location>
        <begin position="149"/>
        <end position="170"/>
    </location>
</feature>
<dbReference type="RefSeq" id="WP_072887751.1">
    <property type="nucleotide sequence ID" value="NZ_FRAE01000015.1"/>
</dbReference>
<name>A0A1M6MH80_9FIRM</name>
<keyword evidence="3" id="KW-1003">Cell membrane</keyword>
<dbReference type="EC" id="3.4.23.43" evidence="9"/>
<dbReference type="GO" id="GO:0008168">
    <property type="term" value="F:methyltransferase activity"/>
    <property type="evidence" value="ECO:0007669"/>
    <property type="project" value="UniProtKB-KW"/>
</dbReference>
<dbReference type="GO" id="GO:0005886">
    <property type="term" value="C:plasma membrane"/>
    <property type="evidence" value="ECO:0007669"/>
    <property type="project" value="UniProtKB-SubCell"/>
</dbReference>
<dbReference type="GO" id="GO:0006465">
    <property type="term" value="P:signal peptide processing"/>
    <property type="evidence" value="ECO:0007669"/>
    <property type="project" value="TreeGrafter"/>
</dbReference>
<keyword evidence="9" id="KW-0511">Multifunctional enzyme</keyword>
<evidence type="ECO:0000313" key="13">
    <source>
        <dbReference type="EMBL" id="SHJ82680.1"/>
    </source>
</evidence>
<gene>
    <name evidence="13" type="ORF">SAMN02744037_00938</name>
</gene>
<dbReference type="PANTHER" id="PTHR30487:SF0">
    <property type="entry name" value="PREPILIN LEADER PEPTIDASE_N-METHYLTRANSFERASE-RELATED"/>
    <property type="match status" value="1"/>
</dbReference>
<evidence type="ECO:0000313" key="14">
    <source>
        <dbReference type="Proteomes" id="UP000242497"/>
    </source>
</evidence>
<keyword evidence="9" id="KW-0808">Transferase</keyword>
<dbReference type="PRINTS" id="PR00864">
    <property type="entry name" value="PREPILNPTASE"/>
</dbReference>
<evidence type="ECO:0000256" key="10">
    <source>
        <dbReference type="SAM" id="Phobius"/>
    </source>
</evidence>